<dbReference type="PANTHER" id="PTHR38111:SF9">
    <property type="entry name" value="ZN(2)-C6 FUNGAL-TYPE DOMAIN-CONTAINING PROTEIN"/>
    <property type="match status" value="1"/>
</dbReference>
<dbReference type="EMBL" id="JAZHXJ010000254">
    <property type="protein sequence ID" value="KAL1866831.1"/>
    <property type="molecule type" value="Genomic_DNA"/>
</dbReference>
<keyword evidence="4" id="KW-1185">Reference proteome</keyword>
<evidence type="ECO:0000313" key="4">
    <source>
        <dbReference type="Proteomes" id="UP001586593"/>
    </source>
</evidence>
<dbReference type="CDD" id="cd00067">
    <property type="entry name" value="GAL4"/>
    <property type="match status" value="1"/>
</dbReference>
<dbReference type="InterPro" id="IPR036864">
    <property type="entry name" value="Zn2-C6_fun-type_DNA-bd_sf"/>
</dbReference>
<evidence type="ECO:0008006" key="5">
    <source>
        <dbReference type="Google" id="ProtNLM"/>
    </source>
</evidence>
<keyword evidence="2" id="KW-1133">Transmembrane helix</keyword>
<organism evidence="3 4">
    <name type="scientific">Phialemonium thermophilum</name>
    <dbReference type="NCBI Taxonomy" id="223376"/>
    <lineage>
        <taxon>Eukaryota</taxon>
        <taxon>Fungi</taxon>
        <taxon>Dikarya</taxon>
        <taxon>Ascomycota</taxon>
        <taxon>Pezizomycotina</taxon>
        <taxon>Sordariomycetes</taxon>
        <taxon>Sordariomycetidae</taxon>
        <taxon>Cephalothecales</taxon>
        <taxon>Cephalothecaceae</taxon>
        <taxon>Phialemonium</taxon>
    </lineage>
</organism>
<name>A0ABR3WTQ8_9PEZI</name>
<keyword evidence="2" id="KW-0472">Membrane</keyword>
<dbReference type="SUPFAM" id="SSF57701">
    <property type="entry name" value="Zn2/Cys6 DNA-binding domain"/>
    <property type="match status" value="1"/>
</dbReference>
<dbReference type="PANTHER" id="PTHR38111">
    <property type="entry name" value="ZN(2)-C6 FUNGAL-TYPE DOMAIN-CONTAINING PROTEIN-RELATED"/>
    <property type="match status" value="1"/>
</dbReference>
<sequence>MVGVPGKYKGCETCRARRVKCDNERPVCKKQLIPKLPVQPAWDDLIVLSTSEVEYKVQIAALRMDLRSLVKGPRDADDEQFYFNTLCAYEHADVQPFTSGTDFELSAECLIHLSEPVDNATTETEATDNICLFLYDHNNSTIHSTQAPWLDPLAQTNPVRKCGPETYRAFPNHHFFVRVYRHTAIGIALLNRKKCFLADPEWLTTPWEVHPKSFLDQLFDIIAMIPSIFARADRVFLLEPTMRRRLMAQDLLGNCLNLERQLLEWYASVNPTSTANVGVPNFWLEDPDLSDAQIPFADTFGFRDAVIATALIYYWAVLVLFYPCIERLQRTIFEPVLDVFPPPPPNLPHHLAIDNLRYGTKEVREIAANVCRSLDFALHATVQPDVFVVPLHIVQEFYAAINESAGDGQLEIMWCEGFRMRLTSKGQDIANVIKCKKWRDVATF</sequence>
<gene>
    <name evidence="3" type="ORF">VTK73DRAFT_4480</name>
</gene>
<keyword evidence="1" id="KW-0539">Nucleus</keyword>
<evidence type="ECO:0000256" key="1">
    <source>
        <dbReference type="ARBA" id="ARBA00023242"/>
    </source>
</evidence>
<evidence type="ECO:0000256" key="2">
    <source>
        <dbReference type="SAM" id="Phobius"/>
    </source>
</evidence>
<reference evidence="3 4" key="1">
    <citation type="journal article" date="2024" name="Commun. Biol.">
        <title>Comparative genomic analysis of thermophilic fungi reveals convergent evolutionary adaptations and gene losses.</title>
        <authorList>
            <person name="Steindorff A.S."/>
            <person name="Aguilar-Pontes M.V."/>
            <person name="Robinson A.J."/>
            <person name="Andreopoulos B."/>
            <person name="LaButti K."/>
            <person name="Kuo A."/>
            <person name="Mondo S."/>
            <person name="Riley R."/>
            <person name="Otillar R."/>
            <person name="Haridas S."/>
            <person name="Lipzen A."/>
            <person name="Grimwood J."/>
            <person name="Schmutz J."/>
            <person name="Clum A."/>
            <person name="Reid I.D."/>
            <person name="Moisan M.C."/>
            <person name="Butler G."/>
            <person name="Nguyen T.T.M."/>
            <person name="Dewar K."/>
            <person name="Conant G."/>
            <person name="Drula E."/>
            <person name="Henrissat B."/>
            <person name="Hansel C."/>
            <person name="Singer S."/>
            <person name="Hutchinson M.I."/>
            <person name="de Vries R.P."/>
            <person name="Natvig D.O."/>
            <person name="Powell A.J."/>
            <person name="Tsang A."/>
            <person name="Grigoriev I.V."/>
        </authorList>
    </citation>
    <scope>NUCLEOTIDE SEQUENCE [LARGE SCALE GENOMIC DNA]</scope>
    <source>
        <strain evidence="3 4">ATCC 24622</strain>
    </source>
</reference>
<dbReference type="Proteomes" id="UP001586593">
    <property type="component" value="Unassembled WGS sequence"/>
</dbReference>
<proteinExistence type="predicted"/>
<keyword evidence="2" id="KW-0812">Transmembrane</keyword>
<feature type="transmembrane region" description="Helical" evidence="2">
    <location>
        <begin position="305"/>
        <end position="325"/>
    </location>
</feature>
<accession>A0ABR3WTQ8</accession>
<dbReference type="InterPro" id="IPR001138">
    <property type="entry name" value="Zn2Cys6_DnaBD"/>
</dbReference>
<protein>
    <recommendedName>
        <fullName evidence="5">Zn(2)-C6 fungal-type domain-containing protein</fullName>
    </recommendedName>
</protein>
<evidence type="ECO:0000313" key="3">
    <source>
        <dbReference type="EMBL" id="KAL1866831.1"/>
    </source>
</evidence>
<dbReference type="InterPro" id="IPR053178">
    <property type="entry name" value="Osmoadaptation_assoc"/>
</dbReference>
<comment type="caution">
    <text evidence="3">The sequence shown here is derived from an EMBL/GenBank/DDBJ whole genome shotgun (WGS) entry which is preliminary data.</text>
</comment>